<dbReference type="Proteomes" id="UP000193900">
    <property type="component" value="Unassembled WGS sequence"/>
</dbReference>
<keyword evidence="2" id="KW-1185">Reference proteome</keyword>
<sequence length="192" mass="21103">MTRWFWVRHGPTHQTVMTGQRDVPADLSDAAAIARLEAMLPSDALVISSDLLRARSTAGAIAGRRTRLPHAAGLREFDFGAWDGLASEAVARRDPLLSRRFWEEPGDLEAPDGESWNMVAARVSATVDALTARFEGRTLVAIAHLGPILTQVHRARGGRVYDVLAQHIEPLSLTELSVTAGQWTEHRTNIRP</sequence>
<name>A0A1Y5SES6_9RHOB</name>
<dbReference type="AlphaFoldDB" id="A0A1Y5SES6"/>
<evidence type="ECO:0000313" key="2">
    <source>
        <dbReference type="Proteomes" id="UP000193900"/>
    </source>
</evidence>
<dbReference type="GO" id="GO:0016791">
    <property type="term" value="F:phosphatase activity"/>
    <property type="evidence" value="ECO:0007669"/>
    <property type="project" value="TreeGrafter"/>
</dbReference>
<dbReference type="PANTHER" id="PTHR48100:SF1">
    <property type="entry name" value="HISTIDINE PHOSPHATASE FAMILY PROTEIN-RELATED"/>
    <property type="match status" value="1"/>
</dbReference>
<dbReference type="EMBL" id="FWFZ01000005">
    <property type="protein sequence ID" value="SLN38342.1"/>
    <property type="molecule type" value="Genomic_DNA"/>
</dbReference>
<dbReference type="Gene3D" id="3.40.50.1240">
    <property type="entry name" value="Phosphoglycerate mutase-like"/>
    <property type="match status" value="1"/>
</dbReference>
<dbReference type="RefSeq" id="WP_085878349.1">
    <property type="nucleotide sequence ID" value="NZ_FWFZ01000005.1"/>
</dbReference>
<gene>
    <name evidence="1" type="primary">pspA_2</name>
    <name evidence="1" type="ORF">ROA7023_01477</name>
</gene>
<dbReference type="OrthoDB" id="8347407at2"/>
<dbReference type="SUPFAM" id="SSF53254">
    <property type="entry name" value="Phosphoglycerate mutase-like"/>
    <property type="match status" value="1"/>
</dbReference>
<dbReference type="GO" id="GO:0005737">
    <property type="term" value="C:cytoplasm"/>
    <property type="evidence" value="ECO:0007669"/>
    <property type="project" value="TreeGrafter"/>
</dbReference>
<dbReference type="PANTHER" id="PTHR48100">
    <property type="entry name" value="BROAD-SPECIFICITY PHOSPHATASE YOR283W-RELATED"/>
    <property type="match status" value="1"/>
</dbReference>
<keyword evidence="1" id="KW-0378">Hydrolase</keyword>
<dbReference type="EC" id="3.1.3.3" evidence="1"/>
<reference evidence="1 2" key="1">
    <citation type="submission" date="2017-03" db="EMBL/GenBank/DDBJ databases">
        <authorList>
            <person name="Afonso C.L."/>
            <person name="Miller P.J."/>
            <person name="Scott M.A."/>
            <person name="Spackman E."/>
            <person name="Goraichik I."/>
            <person name="Dimitrov K.M."/>
            <person name="Suarez D.L."/>
            <person name="Swayne D.E."/>
        </authorList>
    </citation>
    <scope>NUCLEOTIDE SEQUENCE [LARGE SCALE GENOMIC DNA]</scope>
    <source>
        <strain evidence="1 2">CECT 7023</strain>
    </source>
</reference>
<proteinExistence type="predicted"/>
<accession>A0A1Y5SES6</accession>
<organism evidence="1 2">
    <name type="scientific">Roseisalinus antarcticus</name>
    <dbReference type="NCBI Taxonomy" id="254357"/>
    <lineage>
        <taxon>Bacteria</taxon>
        <taxon>Pseudomonadati</taxon>
        <taxon>Pseudomonadota</taxon>
        <taxon>Alphaproteobacteria</taxon>
        <taxon>Rhodobacterales</taxon>
        <taxon>Roseobacteraceae</taxon>
        <taxon>Roseisalinus</taxon>
    </lineage>
</organism>
<dbReference type="InterPro" id="IPR029033">
    <property type="entry name" value="His_PPase_superfam"/>
</dbReference>
<dbReference type="Pfam" id="PF00300">
    <property type="entry name" value="His_Phos_1"/>
    <property type="match status" value="1"/>
</dbReference>
<dbReference type="InterPro" id="IPR013078">
    <property type="entry name" value="His_Pase_superF_clade-1"/>
</dbReference>
<dbReference type="InterPro" id="IPR050275">
    <property type="entry name" value="PGM_Phosphatase"/>
</dbReference>
<evidence type="ECO:0000313" key="1">
    <source>
        <dbReference type="EMBL" id="SLN38342.1"/>
    </source>
</evidence>
<protein>
    <submittedName>
        <fullName evidence="1">Phosphoserine phosphatase 1</fullName>
        <ecNumber evidence="1">3.1.3.3</ecNumber>
    </submittedName>
</protein>